<keyword evidence="2" id="KW-0547">Nucleotide-binding</keyword>
<dbReference type="PROSITE" id="PS51459">
    <property type="entry name" value="FIDO"/>
    <property type="match status" value="1"/>
</dbReference>
<dbReference type="Gene3D" id="1.10.3290.10">
    <property type="entry name" value="Fido-like domain"/>
    <property type="match status" value="1"/>
</dbReference>
<dbReference type="PANTHER" id="PTHR13504">
    <property type="entry name" value="FIDO DOMAIN-CONTAINING PROTEIN DDB_G0283145"/>
    <property type="match status" value="1"/>
</dbReference>
<organism evidence="4 5">
    <name type="scientific">Maridesulfovibrio ferrireducens</name>
    <dbReference type="NCBI Taxonomy" id="246191"/>
    <lineage>
        <taxon>Bacteria</taxon>
        <taxon>Pseudomonadati</taxon>
        <taxon>Thermodesulfobacteriota</taxon>
        <taxon>Desulfovibrionia</taxon>
        <taxon>Desulfovibrionales</taxon>
        <taxon>Desulfovibrionaceae</taxon>
        <taxon>Maridesulfovibrio</taxon>
    </lineage>
</organism>
<feature type="binding site" evidence="2">
    <location>
        <begin position="228"/>
        <end position="235"/>
    </location>
    <ligand>
        <name>ATP</name>
        <dbReference type="ChEBI" id="CHEBI:30616"/>
    </ligand>
</feature>
<dbReference type="Pfam" id="PF02661">
    <property type="entry name" value="Fic"/>
    <property type="match status" value="1"/>
</dbReference>
<evidence type="ECO:0000313" key="4">
    <source>
        <dbReference type="EMBL" id="SDL39131.1"/>
    </source>
</evidence>
<evidence type="ECO:0000313" key="5">
    <source>
        <dbReference type="Proteomes" id="UP000199053"/>
    </source>
</evidence>
<dbReference type="GO" id="GO:0005524">
    <property type="term" value="F:ATP binding"/>
    <property type="evidence" value="ECO:0007669"/>
    <property type="project" value="UniProtKB-KW"/>
</dbReference>
<keyword evidence="5" id="KW-1185">Reference proteome</keyword>
<name>A0A1G9JNU5_9BACT</name>
<dbReference type="InterPro" id="IPR036597">
    <property type="entry name" value="Fido-like_dom_sf"/>
</dbReference>
<dbReference type="AlphaFoldDB" id="A0A1G9JNU5"/>
<dbReference type="InterPro" id="IPR003812">
    <property type="entry name" value="Fido"/>
</dbReference>
<dbReference type="SUPFAM" id="SSF140931">
    <property type="entry name" value="Fic-like"/>
    <property type="match status" value="1"/>
</dbReference>
<evidence type="ECO:0000256" key="2">
    <source>
        <dbReference type="PIRSR" id="PIRSR640198-2"/>
    </source>
</evidence>
<dbReference type="RefSeq" id="WP_092162322.1">
    <property type="nucleotide sequence ID" value="NZ_FNGA01000004.1"/>
</dbReference>
<keyword evidence="2" id="KW-0067">ATP-binding</keyword>
<dbReference type="PANTHER" id="PTHR13504:SF38">
    <property type="entry name" value="FIDO DOMAIN-CONTAINING PROTEIN"/>
    <property type="match status" value="1"/>
</dbReference>
<accession>A0A1G9JNU5</accession>
<dbReference type="InterPro" id="IPR040198">
    <property type="entry name" value="Fido_containing"/>
</dbReference>
<sequence length="394" mass="45285">MFKNGFNIPVIKHLTHKSGNFIFSCECDELVINPLMVEFNTLYESIKKLPVLPSLFAKLETDLIRSSIFGTAAIEGNPLSEEEVRDILNEEDENEVEDNNKNIEVEFRSRAQFEIRNLKVLYSLLGKHEVANPQSLLFEEFIKTTHSIVTTNIDYHHNSPGIYRNEVVEVGDKNHGGVYKPPKTLDDIKTLMGIFIEWINSPEMLEVDHSLKAALAHYHLAMIHPFQDGNGRTARFVEASLLKVGGASLVAPMMSNFYYRNIDEYFISFSKSRKAKDMTPFLQFYYRGLIESLEEVQDKVVGVLNVLLFKDYMSSARKNKHITSRQHDLVLQLIETKKEFSLRSLYADPVFKPLYVSVAESTSRRDIKKLVGLKVIKEIAPKQYGINWEWLKSL</sequence>
<evidence type="ECO:0000259" key="3">
    <source>
        <dbReference type="PROSITE" id="PS51459"/>
    </source>
</evidence>
<feature type="active site" evidence="1">
    <location>
        <position position="224"/>
    </location>
</feature>
<dbReference type="OrthoDB" id="9813719at2"/>
<gene>
    <name evidence="4" type="ORF">SAMN05660337_2882</name>
</gene>
<dbReference type="Proteomes" id="UP000199053">
    <property type="component" value="Unassembled WGS sequence"/>
</dbReference>
<dbReference type="EMBL" id="FNGA01000004">
    <property type="protein sequence ID" value="SDL39131.1"/>
    <property type="molecule type" value="Genomic_DNA"/>
</dbReference>
<feature type="domain" description="Fido" evidence="3">
    <location>
        <begin position="137"/>
        <end position="287"/>
    </location>
</feature>
<reference evidence="5" key="1">
    <citation type="submission" date="2016-10" db="EMBL/GenBank/DDBJ databases">
        <authorList>
            <person name="Varghese N."/>
            <person name="Submissions S."/>
        </authorList>
    </citation>
    <scope>NUCLEOTIDE SEQUENCE [LARGE SCALE GENOMIC DNA]</scope>
    <source>
        <strain evidence="5">DSM 16995</strain>
    </source>
</reference>
<proteinExistence type="predicted"/>
<protein>
    <submittedName>
        <fullName evidence="4">Fic family protein</fullName>
    </submittedName>
</protein>
<dbReference type="STRING" id="246191.SAMN05660337_2882"/>
<evidence type="ECO:0000256" key="1">
    <source>
        <dbReference type="PIRSR" id="PIRSR640198-1"/>
    </source>
</evidence>